<protein>
    <submittedName>
        <fullName evidence="2">Glutamate carboxypeptidase 2</fullName>
    </submittedName>
</protein>
<dbReference type="PANTHER" id="PTHR10404">
    <property type="entry name" value="N-ACETYLATED-ALPHA-LINKED ACIDIC DIPEPTIDASE"/>
    <property type="match status" value="1"/>
</dbReference>
<keyword evidence="1" id="KW-0472">Membrane</keyword>
<keyword evidence="2" id="KW-0378">Hydrolase</keyword>
<keyword evidence="1" id="KW-0812">Transmembrane</keyword>
<dbReference type="InterPro" id="IPR039373">
    <property type="entry name" value="Peptidase_M28B"/>
</dbReference>
<comment type="caution">
    <text evidence="2">The sequence shown here is derived from an EMBL/GenBank/DDBJ whole genome shotgun (WGS) entry which is preliminary data.</text>
</comment>
<keyword evidence="3" id="KW-1185">Reference proteome</keyword>
<dbReference type="GO" id="GO:0004180">
    <property type="term" value="F:carboxypeptidase activity"/>
    <property type="evidence" value="ECO:0007669"/>
    <property type="project" value="UniProtKB-KW"/>
</dbReference>
<keyword evidence="1" id="KW-1133">Transmembrane helix</keyword>
<gene>
    <name evidence="2" type="ORF">Adt_45485</name>
</gene>
<evidence type="ECO:0000256" key="1">
    <source>
        <dbReference type="SAM" id="Phobius"/>
    </source>
</evidence>
<proteinExistence type="predicted"/>
<evidence type="ECO:0000313" key="2">
    <source>
        <dbReference type="EMBL" id="KAL2462065.1"/>
    </source>
</evidence>
<accession>A0ABD1PDT5</accession>
<feature type="transmembrane region" description="Helical" evidence="1">
    <location>
        <begin position="7"/>
        <end position="26"/>
    </location>
</feature>
<keyword evidence="2" id="KW-0121">Carboxypeptidase</keyword>
<dbReference type="EMBL" id="JBFOLK010000014">
    <property type="protein sequence ID" value="KAL2462065.1"/>
    <property type="molecule type" value="Genomic_DNA"/>
</dbReference>
<keyword evidence="2" id="KW-0645">Protease</keyword>
<evidence type="ECO:0000313" key="3">
    <source>
        <dbReference type="Proteomes" id="UP001604336"/>
    </source>
</evidence>
<name>A0ABD1PDT5_9LAMI</name>
<feature type="transmembrane region" description="Helical" evidence="1">
    <location>
        <begin position="32"/>
        <end position="57"/>
    </location>
</feature>
<reference evidence="3" key="1">
    <citation type="submission" date="2024-07" db="EMBL/GenBank/DDBJ databases">
        <title>Two chromosome-level genome assemblies of Korean endemic species Abeliophyllum distichum and Forsythia ovata (Oleaceae).</title>
        <authorList>
            <person name="Jang H."/>
        </authorList>
    </citation>
    <scope>NUCLEOTIDE SEQUENCE [LARGE SCALE GENOMIC DNA]</scope>
</reference>
<dbReference type="Gene3D" id="3.50.30.30">
    <property type="match status" value="1"/>
</dbReference>
<sequence>MLFLAKPSCTFLIILALSVIVIYTTIRSHLNHHIAAAAAAMKNMYLFILTLSVIVIYTTIRNHLNHPIATAAMKKLYYENAFPLFSSKYAVAAYLHHLTLHPYLAGTPTTVHIALYVKAQFKAYGMDTRFANYSTFFPYPKHSSFSAQFRNGFTICLPLSKPNVPQNGIVMTYIAYSPSDMASNKAEFLKYRL</sequence>
<dbReference type="AlphaFoldDB" id="A0ABD1PDT5"/>
<dbReference type="Gene3D" id="3.40.630.10">
    <property type="entry name" value="Zn peptidases"/>
    <property type="match status" value="1"/>
</dbReference>
<organism evidence="2 3">
    <name type="scientific">Abeliophyllum distichum</name>
    <dbReference type="NCBI Taxonomy" id="126358"/>
    <lineage>
        <taxon>Eukaryota</taxon>
        <taxon>Viridiplantae</taxon>
        <taxon>Streptophyta</taxon>
        <taxon>Embryophyta</taxon>
        <taxon>Tracheophyta</taxon>
        <taxon>Spermatophyta</taxon>
        <taxon>Magnoliopsida</taxon>
        <taxon>eudicotyledons</taxon>
        <taxon>Gunneridae</taxon>
        <taxon>Pentapetalae</taxon>
        <taxon>asterids</taxon>
        <taxon>lamiids</taxon>
        <taxon>Lamiales</taxon>
        <taxon>Oleaceae</taxon>
        <taxon>Forsythieae</taxon>
        <taxon>Abeliophyllum</taxon>
    </lineage>
</organism>
<dbReference type="PANTHER" id="PTHR10404:SF75">
    <property type="entry name" value="GLUTAMATE CARBOXYPEPTIDASE AMP1-RELATED"/>
    <property type="match status" value="1"/>
</dbReference>
<dbReference type="Proteomes" id="UP001604336">
    <property type="component" value="Unassembled WGS sequence"/>
</dbReference>